<evidence type="ECO:0000313" key="4">
    <source>
        <dbReference type="Proteomes" id="UP000030993"/>
    </source>
</evidence>
<evidence type="ECO:0000256" key="1">
    <source>
        <dbReference type="ARBA" id="ARBA00023002"/>
    </source>
</evidence>
<dbReference type="EMBL" id="JSCE01000130">
    <property type="protein sequence ID" value="KHM52166.1"/>
    <property type="molecule type" value="Genomic_DNA"/>
</dbReference>
<proteinExistence type="predicted"/>
<dbReference type="SUPFAM" id="SSF53323">
    <property type="entry name" value="Pyruvate-ferredoxin oxidoreductase, PFOR, domain III"/>
    <property type="match status" value="1"/>
</dbReference>
<comment type="caution">
    <text evidence="3">The sequence shown here is derived from an EMBL/GenBank/DDBJ whole genome shotgun (WGS) entry which is preliminary data.</text>
</comment>
<dbReference type="AlphaFoldDB" id="A0A0B2JZY9"/>
<dbReference type="PANTHER" id="PTHR43854">
    <property type="entry name" value="INDOLEPYRUVATE OXIDOREDUCTASE SUBUNIT IORB"/>
    <property type="match status" value="1"/>
</dbReference>
<dbReference type="Pfam" id="PF01558">
    <property type="entry name" value="POR"/>
    <property type="match status" value="1"/>
</dbReference>
<dbReference type="InterPro" id="IPR052198">
    <property type="entry name" value="IorB_Oxidoreductase"/>
</dbReference>
<evidence type="ECO:0000259" key="2">
    <source>
        <dbReference type="Pfam" id="PF01558"/>
    </source>
</evidence>
<keyword evidence="3" id="KW-0670">Pyruvate</keyword>
<sequence length="198" mass="20941">MSKNIVLCGVGGQGTILASKLISGAAMNKGIPVKSAETIGMAQRGGSVFSHLRLGDDVDCPMIASGSADIIIGFEPGETVRMLPYLKKGGQVIVSSRPVMPVTAALAGSNYNGSEMLDYIRNKVEKVIVIDTEKACKELGSAKIVNLLLLGAAVNSGALGLDDEDIRKVIRTKIPEKFHELNFKALEYAKNAAINILI</sequence>
<dbReference type="STRING" id="82374.NZ47_06400"/>
<dbReference type="RefSeq" id="WP_039207952.1">
    <property type="nucleotide sequence ID" value="NZ_JSCE01000130.1"/>
</dbReference>
<dbReference type="InterPro" id="IPR002869">
    <property type="entry name" value="Pyrv_flavodox_OxRed_cen"/>
</dbReference>
<keyword evidence="4" id="KW-1185">Reference proteome</keyword>
<dbReference type="Proteomes" id="UP000030993">
    <property type="component" value="Unassembled WGS sequence"/>
</dbReference>
<dbReference type="PANTHER" id="PTHR43854:SF1">
    <property type="entry name" value="INDOLEPYRUVATE OXIDOREDUCTASE SUBUNIT IORB"/>
    <property type="match status" value="1"/>
</dbReference>
<dbReference type="GO" id="GO:0016903">
    <property type="term" value="F:oxidoreductase activity, acting on the aldehyde or oxo group of donors"/>
    <property type="evidence" value="ECO:0007669"/>
    <property type="project" value="InterPro"/>
</dbReference>
<dbReference type="InterPro" id="IPR019752">
    <property type="entry name" value="Pyrv/ketoisovalerate_OxRed_cat"/>
</dbReference>
<protein>
    <submittedName>
        <fullName evidence="3">Pyruvate ferredoxin oxidoreductase</fullName>
    </submittedName>
</protein>
<reference evidence="3 4" key="1">
    <citation type="journal article" date="2013" name="PLoS ONE">
        <title>Identification and characterization of three novel lipases belonging to families II and V from Anaerovibrio lipolyticus 5ST.</title>
        <authorList>
            <person name="Prive F."/>
            <person name="Kaderbhai N.N."/>
            <person name="Girdwood S."/>
            <person name="Worgan H.J."/>
            <person name="Pinloche E."/>
            <person name="Scollan N.D."/>
            <person name="Huws S.A."/>
            <person name="Newbold C.J."/>
        </authorList>
    </citation>
    <scope>NUCLEOTIDE SEQUENCE [LARGE SCALE GENOMIC DNA]</scope>
    <source>
        <strain evidence="3 4">5S</strain>
    </source>
</reference>
<accession>A0A0B2JZY9</accession>
<gene>
    <name evidence="3" type="ORF">NZ47_06400</name>
</gene>
<name>A0A0B2JZY9_9FIRM</name>
<evidence type="ECO:0000313" key="3">
    <source>
        <dbReference type="EMBL" id="KHM52166.1"/>
    </source>
</evidence>
<dbReference type="Gene3D" id="3.40.920.10">
    <property type="entry name" value="Pyruvate-ferredoxin oxidoreductase, PFOR, domain III"/>
    <property type="match status" value="1"/>
</dbReference>
<keyword evidence="1" id="KW-0560">Oxidoreductase</keyword>
<dbReference type="eggNOG" id="COG1014">
    <property type="taxonomic scope" value="Bacteria"/>
</dbReference>
<feature type="domain" description="Pyruvate/ketoisovalerate oxidoreductase catalytic" evidence="2">
    <location>
        <begin position="11"/>
        <end position="189"/>
    </location>
</feature>
<organism evidence="3 4">
    <name type="scientific">Anaerovibrio lipolyticus</name>
    <dbReference type="NCBI Taxonomy" id="82374"/>
    <lineage>
        <taxon>Bacteria</taxon>
        <taxon>Bacillati</taxon>
        <taxon>Bacillota</taxon>
        <taxon>Negativicutes</taxon>
        <taxon>Selenomonadales</taxon>
        <taxon>Selenomonadaceae</taxon>
        <taxon>Anaerovibrio</taxon>
    </lineage>
</organism>